<feature type="domain" description="B30.2/SPRY" evidence="4">
    <location>
        <begin position="43"/>
        <end position="238"/>
    </location>
</feature>
<evidence type="ECO:0000256" key="1">
    <source>
        <dbReference type="ARBA" id="ARBA00023018"/>
    </source>
</evidence>
<dbReference type="SUPFAM" id="SSF81383">
    <property type="entry name" value="F-box domain"/>
    <property type="match status" value="1"/>
</dbReference>
<proteinExistence type="predicted"/>
<dbReference type="Pfam" id="PF00622">
    <property type="entry name" value="SPRY"/>
    <property type="match status" value="1"/>
</dbReference>
<keyword evidence="5" id="KW-1185">Reference proteome</keyword>
<dbReference type="Proteomes" id="UP000887540">
    <property type="component" value="Unplaced"/>
</dbReference>
<evidence type="ECO:0000259" key="4">
    <source>
        <dbReference type="PROSITE" id="PS50188"/>
    </source>
</evidence>
<dbReference type="InterPro" id="IPR001810">
    <property type="entry name" value="F-box_dom"/>
</dbReference>
<dbReference type="Gene3D" id="2.60.120.920">
    <property type="match status" value="1"/>
</dbReference>
<protein>
    <submittedName>
        <fullName evidence="6">F-box/SPRY domain-containing protein 1</fullName>
    </submittedName>
</protein>
<dbReference type="Gene3D" id="1.20.1280.50">
    <property type="match status" value="1"/>
</dbReference>
<dbReference type="InterPro" id="IPR003877">
    <property type="entry name" value="SPRY_dom"/>
</dbReference>
<dbReference type="InterPro" id="IPR013320">
    <property type="entry name" value="ConA-like_dom_sf"/>
</dbReference>
<dbReference type="PANTHER" id="PTHR12245">
    <property type="entry name" value="SPRY DOMAIN CONTAINING SOCS BOX PROTEIN"/>
    <property type="match status" value="1"/>
</dbReference>
<dbReference type="PROSITE" id="PS50188">
    <property type="entry name" value="B302_SPRY"/>
    <property type="match status" value="1"/>
</dbReference>
<evidence type="ECO:0000256" key="2">
    <source>
        <dbReference type="ARBA" id="ARBA00034103"/>
    </source>
</evidence>
<dbReference type="Pfam" id="PF12937">
    <property type="entry name" value="F-box-like"/>
    <property type="match status" value="1"/>
</dbReference>
<dbReference type="PROSITE" id="PS50181">
    <property type="entry name" value="FBOX"/>
    <property type="match status" value="1"/>
</dbReference>
<dbReference type="GO" id="GO:0043161">
    <property type="term" value="P:proteasome-mediated ubiquitin-dependent protein catabolic process"/>
    <property type="evidence" value="ECO:0007669"/>
    <property type="project" value="TreeGrafter"/>
</dbReference>
<evidence type="ECO:0000313" key="5">
    <source>
        <dbReference type="Proteomes" id="UP000887540"/>
    </source>
</evidence>
<accession>A0A914CH92</accession>
<reference evidence="6" key="1">
    <citation type="submission" date="2022-11" db="UniProtKB">
        <authorList>
            <consortium name="WormBaseParasite"/>
        </authorList>
    </citation>
    <scope>IDENTIFICATION</scope>
</reference>
<dbReference type="SMART" id="SM00256">
    <property type="entry name" value="FBOX"/>
    <property type="match status" value="1"/>
</dbReference>
<dbReference type="SMART" id="SM00449">
    <property type="entry name" value="SPRY"/>
    <property type="match status" value="1"/>
</dbReference>
<dbReference type="InterPro" id="IPR050672">
    <property type="entry name" value="FBXO45-Fsn/SPSB_families"/>
</dbReference>
<dbReference type="InterPro" id="IPR043136">
    <property type="entry name" value="B30.2/SPRY_sf"/>
</dbReference>
<feature type="domain" description="F-box" evidence="3">
    <location>
        <begin position="6"/>
        <end position="54"/>
    </location>
</feature>
<sequence length="240" mass="27398">MRPRRAVSATRLPHEILKRVFSYLYLRDLAACMRVCRHWFSVLEHYCSPVWEYHTRREVPDSALSDPYMFGELTSFKEKLRAFHFAWNPKDSSRNNFLRTNGKIGVSTGVHAWEIVWEGPLGTVAVIGVATKHAAMQCHGYIPLLGSDDQSWGWNLVDNQVIHNGTMRPYPGTNNPPKYQPLSYAYYNLTLLVELYFEKGSEFLGVAFTQIPPVKLYPAMCAVYGNTEITLIYMGPTIVG</sequence>
<dbReference type="SUPFAM" id="SSF49899">
    <property type="entry name" value="Concanavalin A-like lectins/glucanases"/>
    <property type="match status" value="1"/>
</dbReference>
<dbReference type="PANTHER" id="PTHR12245:SF7">
    <property type="entry name" value="F-BOX_SPRY DOMAIN-CONTAINING PROTEIN 1"/>
    <property type="match status" value="1"/>
</dbReference>
<dbReference type="GO" id="GO:0060386">
    <property type="term" value="P:synapse assembly involved in innervation"/>
    <property type="evidence" value="ECO:0007669"/>
    <property type="project" value="TreeGrafter"/>
</dbReference>
<name>A0A914CH92_9BILA</name>
<dbReference type="GO" id="GO:0045202">
    <property type="term" value="C:synapse"/>
    <property type="evidence" value="ECO:0007669"/>
    <property type="project" value="UniProtKB-SubCell"/>
</dbReference>
<comment type="subcellular location">
    <subcellularLocation>
        <location evidence="2">Synapse</location>
    </subcellularLocation>
</comment>
<keyword evidence="1" id="KW-0770">Synapse</keyword>
<evidence type="ECO:0000259" key="3">
    <source>
        <dbReference type="PROSITE" id="PS50181"/>
    </source>
</evidence>
<dbReference type="WBParaSite" id="ACRNAN_scaffold1038.g25614.t1">
    <property type="protein sequence ID" value="ACRNAN_scaffold1038.g25614.t1"/>
    <property type="gene ID" value="ACRNAN_scaffold1038.g25614"/>
</dbReference>
<dbReference type="InterPro" id="IPR036047">
    <property type="entry name" value="F-box-like_dom_sf"/>
</dbReference>
<evidence type="ECO:0000313" key="6">
    <source>
        <dbReference type="WBParaSite" id="ACRNAN_scaffold1038.g25614.t1"/>
    </source>
</evidence>
<dbReference type="InterPro" id="IPR001870">
    <property type="entry name" value="B30.2/SPRY"/>
</dbReference>
<organism evidence="5 6">
    <name type="scientific">Acrobeloides nanus</name>
    <dbReference type="NCBI Taxonomy" id="290746"/>
    <lineage>
        <taxon>Eukaryota</taxon>
        <taxon>Metazoa</taxon>
        <taxon>Ecdysozoa</taxon>
        <taxon>Nematoda</taxon>
        <taxon>Chromadorea</taxon>
        <taxon>Rhabditida</taxon>
        <taxon>Tylenchina</taxon>
        <taxon>Cephalobomorpha</taxon>
        <taxon>Cephaloboidea</taxon>
        <taxon>Cephalobidae</taxon>
        <taxon>Acrobeloides</taxon>
    </lineage>
</organism>
<dbReference type="GO" id="GO:0019005">
    <property type="term" value="C:SCF ubiquitin ligase complex"/>
    <property type="evidence" value="ECO:0007669"/>
    <property type="project" value="TreeGrafter"/>
</dbReference>
<dbReference type="AlphaFoldDB" id="A0A914CH92"/>